<comment type="caution">
    <text evidence="1">The sequence shown here is derived from an EMBL/GenBank/DDBJ whole genome shotgun (WGS) entry which is preliminary data.</text>
</comment>
<dbReference type="EMBL" id="RWGY01000005">
    <property type="protein sequence ID" value="TVU43747.1"/>
    <property type="molecule type" value="Genomic_DNA"/>
</dbReference>
<evidence type="ECO:0000313" key="1">
    <source>
        <dbReference type="EMBL" id="TVU43747.1"/>
    </source>
</evidence>
<feature type="non-terminal residue" evidence="1">
    <location>
        <position position="1"/>
    </location>
</feature>
<organism evidence="1 2">
    <name type="scientific">Eragrostis curvula</name>
    <name type="common">weeping love grass</name>
    <dbReference type="NCBI Taxonomy" id="38414"/>
    <lineage>
        <taxon>Eukaryota</taxon>
        <taxon>Viridiplantae</taxon>
        <taxon>Streptophyta</taxon>
        <taxon>Embryophyta</taxon>
        <taxon>Tracheophyta</taxon>
        <taxon>Spermatophyta</taxon>
        <taxon>Magnoliopsida</taxon>
        <taxon>Liliopsida</taxon>
        <taxon>Poales</taxon>
        <taxon>Poaceae</taxon>
        <taxon>PACMAD clade</taxon>
        <taxon>Chloridoideae</taxon>
        <taxon>Eragrostideae</taxon>
        <taxon>Eragrostidinae</taxon>
        <taxon>Eragrostis</taxon>
    </lineage>
</organism>
<dbReference type="AlphaFoldDB" id="A0A5J9W711"/>
<dbReference type="Gramene" id="TVU43747">
    <property type="protein sequence ID" value="TVU43747"/>
    <property type="gene ID" value="EJB05_10238"/>
</dbReference>
<protein>
    <submittedName>
        <fullName evidence="1">Uncharacterized protein</fullName>
    </submittedName>
</protein>
<proteinExistence type="predicted"/>
<dbReference type="Proteomes" id="UP000324897">
    <property type="component" value="Unassembled WGS sequence"/>
</dbReference>
<accession>A0A5J9W711</accession>
<gene>
    <name evidence="1" type="ORF">EJB05_10238</name>
</gene>
<keyword evidence="2" id="KW-1185">Reference proteome</keyword>
<reference evidence="1 2" key="1">
    <citation type="journal article" date="2019" name="Sci. Rep.">
        <title>A high-quality genome of Eragrostis curvula grass provides insights into Poaceae evolution and supports new strategies to enhance forage quality.</title>
        <authorList>
            <person name="Carballo J."/>
            <person name="Santos B.A.C.M."/>
            <person name="Zappacosta D."/>
            <person name="Garbus I."/>
            <person name="Selva J.P."/>
            <person name="Gallo C.A."/>
            <person name="Diaz A."/>
            <person name="Albertini E."/>
            <person name="Caccamo M."/>
            <person name="Echenique V."/>
        </authorList>
    </citation>
    <scope>NUCLEOTIDE SEQUENCE [LARGE SCALE GENOMIC DNA]</scope>
    <source>
        <strain evidence="2">cv. Victoria</strain>
        <tissue evidence="1">Leaf</tissue>
    </source>
</reference>
<name>A0A5J9W711_9POAL</name>
<sequence length="269" mass="29837">MTCLRGSLPLALGVSPLPLPRPACGRRKCGCWTSIEGVLPPSCLPHLFLSARSGAPPRLLLQRLLPPLPWIPPITPTRGRLRRQPWSRLCRTTTREWRRRQDRDGHVFLVTGGASPVLPQLADFPCTQANLPIPRSPSLFSPSFNPRSVVAACSIPCDLGPAAMDEAVAGSLVLPISVSQPGSERIHHAAVQPGCEDVTTAKLFFSYMSFFSRSIVVVSTFCKFHEFCSDQNSGGSRCFHVKFNMCSYWFEKALWMPCHSCKVFFHFEV</sequence>
<evidence type="ECO:0000313" key="2">
    <source>
        <dbReference type="Proteomes" id="UP000324897"/>
    </source>
</evidence>